<dbReference type="SUPFAM" id="SSF51658">
    <property type="entry name" value="Xylose isomerase-like"/>
    <property type="match status" value="1"/>
</dbReference>
<dbReference type="Proteomes" id="UP000028547">
    <property type="component" value="Unassembled WGS sequence"/>
</dbReference>
<dbReference type="AlphaFoldDB" id="A0A084T009"/>
<accession>A0A084T009</accession>
<dbReference type="Gene3D" id="3.20.20.150">
    <property type="entry name" value="Divalent-metal-dependent TIM barrel enzymes"/>
    <property type="match status" value="1"/>
</dbReference>
<dbReference type="InterPro" id="IPR036237">
    <property type="entry name" value="Xyl_isomerase-like_sf"/>
</dbReference>
<dbReference type="InterPro" id="IPR007801">
    <property type="entry name" value="MbnB/TglH/ChrH"/>
</dbReference>
<dbReference type="EMBL" id="JPMI01000027">
    <property type="protein sequence ID" value="KFA94044.1"/>
    <property type="molecule type" value="Genomic_DNA"/>
</dbReference>
<evidence type="ECO:0000313" key="2">
    <source>
        <dbReference type="Proteomes" id="UP000028547"/>
    </source>
</evidence>
<proteinExistence type="predicted"/>
<sequence>MIDYVEVNYPLMPGGSPDVSPTAPILVHCPINPIASVHGFNRALARQVRAAAIEHGSPWIGEHLCWAGPGPEGRLGYIVNPLFCDAVRDAAIENARALTAFYGRPIALELAPVYDSTGTFDSEVHFLASVARAADTHVIFDLAHWTASNRNLRRPADFGLDVLEPERIVELHLAGIRSGRSGRFWHDSHGDVPEEELLELTAHLARRLPRLAAVTFEHAEDAPEADFMRTLERLRRVLG</sequence>
<dbReference type="Pfam" id="PF05114">
    <property type="entry name" value="MbnB_TglH_ChrH"/>
    <property type="match status" value="1"/>
</dbReference>
<name>A0A084T009_9BACT</name>
<protein>
    <recommendedName>
        <fullName evidence="3">Xylose isomerase-like TIM barrel domain-containing protein</fullName>
    </recommendedName>
</protein>
<dbReference type="PANTHER" id="PTHR42194">
    <property type="entry name" value="UPF0276 PROTEIN HI_1600"/>
    <property type="match status" value="1"/>
</dbReference>
<evidence type="ECO:0000313" key="1">
    <source>
        <dbReference type="EMBL" id="KFA94044.1"/>
    </source>
</evidence>
<reference evidence="1 2" key="1">
    <citation type="submission" date="2014-07" db="EMBL/GenBank/DDBJ databases">
        <title>Draft Genome Sequence of Gephyronic Acid Producer, Cystobacter violaceus Strain Cb vi76.</title>
        <authorList>
            <person name="Stevens D.C."/>
            <person name="Young J."/>
            <person name="Carmichael R."/>
            <person name="Tan J."/>
            <person name="Taylor R.E."/>
        </authorList>
    </citation>
    <scope>NUCLEOTIDE SEQUENCE [LARGE SCALE GENOMIC DNA]</scope>
    <source>
        <strain evidence="1 2">Cb vi76</strain>
    </source>
</reference>
<evidence type="ECO:0008006" key="3">
    <source>
        <dbReference type="Google" id="ProtNLM"/>
    </source>
</evidence>
<organism evidence="1 2">
    <name type="scientific">Archangium violaceum Cb vi76</name>
    <dbReference type="NCBI Taxonomy" id="1406225"/>
    <lineage>
        <taxon>Bacteria</taxon>
        <taxon>Pseudomonadati</taxon>
        <taxon>Myxococcota</taxon>
        <taxon>Myxococcia</taxon>
        <taxon>Myxococcales</taxon>
        <taxon>Cystobacterineae</taxon>
        <taxon>Archangiaceae</taxon>
        <taxon>Archangium</taxon>
    </lineage>
</organism>
<dbReference type="PANTHER" id="PTHR42194:SF1">
    <property type="entry name" value="UPF0276 PROTEIN HI_1600"/>
    <property type="match status" value="1"/>
</dbReference>
<comment type="caution">
    <text evidence="1">The sequence shown here is derived from an EMBL/GenBank/DDBJ whole genome shotgun (WGS) entry which is preliminary data.</text>
</comment>
<gene>
    <name evidence="1" type="ORF">Q664_05230</name>
</gene>